<keyword evidence="3" id="KW-1185">Reference proteome</keyword>
<evidence type="ECO:0000313" key="3">
    <source>
        <dbReference type="Proteomes" id="UP000295388"/>
    </source>
</evidence>
<dbReference type="Proteomes" id="UP000295388">
    <property type="component" value="Unassembled WGS sequence"/>
</dbReference>
<dbReference type="AlphaFoldDB" id="A0A4R6JJC9"/>
<feature type="region of interest" description="Disordered" evidence="1">
    <location>
        <begin position="1"/>
        <end position="20"/>
    </location>
</feature>
<comment type="caution">
    <text evidence="2">The sequence shown here is derived from an EMBL/GenBank/DDBJ whole genome shotgun (WGS) entry which is preliminary data.</text>
</comment>
<feature type="compositionally biased region" description="Basic and acidic residues" evidence="1">
    <location>
        <begin position="1"/>
        <end position="19"/>
    </location>
</feature>
<organism evidence="2 3">
    <name type="scientific">Kribbella caucasensis</name>
    <dbReference type="NCBI Taxonomy" id="2512215"/>
    <lineage>
        <taxon>Bacteria</taxon>
        <taxon>Bacillati</taxon>
        <taxon>Actinomycetota</taxon>
        <taxon>Actinomycetes</taxon>
        <taxon>Propionibacteriales</taxon>
        <taxon>Kribbellaceae</taxon>
        <taxon>Kribbella</taxon>
    </lineage>
</organism>
<accession>A0A4R6JJC9</accession>
<dbReference type="EMBL" id="SNWQ01000020">
    <property type="protein sequence ID" value="TDO36284.1"/>
    <property type="molecule type" value="Genomic_DNA"/>
</dbReference>
<protein>
    <submittedName>
        <fullName evidence="2">Uncharacterized protein</fullName>
    </submittedName>
</protein>
<gene>
    <name evidence="2" type="ORF">EV643_12014</name>
</gene>
<reference evidence="2 3" key="1">
    <citation type="submission" date="2019-03" db="EMBL/GenBank/DDBJ databases">
        <title>Genomic Encyclopedia of Type Strains, Phase III (KMG-III): the genomes of soil and plant-associated and newly described type strains.</title>
        <authorList>
            <person name="Whitman W."/>
        </authorList>
    </citation>
    <scope>NUCLEOTIDE SEQUENCE [LARGE SCALE GENOMIC DNA]</scope>
    <source>
        <strain evidence="2 3">VKM Ac-2527</strain>
    </source>
</reference>
<evidence type="ECO:0000313" key="2">
    <source>
        <dbReference type="EMBL" id="TDO36284.1"/>
    </source>
</evidence>
<evidence type="ECO:0000256" key="1">
    <source>
        <dbReference type="SAM" id="MobiDB-lite"/>
    </source>
</evidence>
<name>A0A4R6JJC9_9ACTN</name>
<sequence>MHSVGEHMAENADLTERGSRVNRPGLDALLLHWNAALATCTYDEQTNAEVAHDVLVLTVWM</sequence>
<proteinExistence type="predicted"/>